<organism evidence="2 3">
    <name type="scientific">Streptomyces bambusae</name>
    <dbReference type="NCBI Taxonomy" id="1550616"/>
    <lineage>
        <taxon>Bacteria</taxon>
        <taxon>Bacillati</taxon>
        <taxon>Actinomycetota</taxon>
        <taxon>Actinomycetes</taxon>
        <taxon>Kitasatosporales</taxon>
        <taxon>Streptomycetaceae</taxon>
        <taxon>Streptomyces</taxon>
    </lineage>
</organism>
<accession>A0ABS6ZEQ2</accession>
<feature type="compositionally biased region" description="Gly residues" evidence="1">
    <location>
        <begin position="88"/>
        <end position="100"/>
    </location>
</feature>
<feature type="region of interest" description="Disordered" evidence="1">
    <location>
        <begin position="79"/>
        <end position="107"/>
    </location>
</feature>
<evidence type="ECO:0008006" key="4">
    <source>
        <dbReference type="Google" id="ProtNLM"/>
    </source>
</evidence>
<dbReference type="RefSeq" id="WP_219671316.1">
    <property type="nucleotide sequence ID" value="NZ_WTFF01000362.1"/>
</dbReference>
<comment type="caution">
    <text evidence="2">The sequence shown here is derived from an EMBL/GenBank/DDBJ whole genome shotgun (WGS) entry which is preliminary data.</text>
</comment>
<dbReference type="InterPro" id="IPR009467">
    <property type="entry name" value="Glycolipid-bd_prot_put"/>
</dbReference>
<evidence type="ECO:0000313" key="3">
    <source>
        <dbReference type="Proteomes" id="UP000812013"/>
    </source>
</evidence>
<dbReference type="Proteomes" id="UP000812013">
    <property type="component" value="Unassembled WGS sequence"/>
</dbReference>
<gene>
    <name evidence="2" type="ORF">GPJ59_31335</name>
</gene>
<sequence length="212" mass="22503">MTELRVLSWEVMASRGFETAWVELGGGAAGGAPRGGLRARGRAVGTEPAPYWISYTLETDEDFVTRRLHVTAEDADGARELDLRRSGSGSGSGSEGGADLAGGAARWTADGEPLPGLDAALDCDLGLCPLTNTMPVLRHGLLDRPGERQLLMAWVAVPELTVHPSRQTYTHLGRTGGGGARVRYASGDFVSDIEFDADGLVVDYPELAHRLT</sequence>
<proteinExistence type="predicted"/>
<evidence type="ECO:0000313" key="2">
    <source>
        <dbReference type="EMBL" id="MBW5486239.1"/>
    </source>
</evidence>
<evidence type="ECO:0000256" key="1">
    <source>
        <dbReference type="SAM" id="MobiDB-lite"/>
    </source>
</evidence>
<dbReference type="SUPFAM" id="SSF159275">
    <property type="entry name" value="PA1994-like"/>
    <property type="match status" value="1"/>
</dbReference>
<dbReference type="Pfam" id="PF06475">
    <property type="entry name" value="Glycolipid_bind"/>
    <property type="match status" value="1"/>
</dbReference>
<protein>
    <recommendedName>
        <fullName evidence="4">Glycolipid-binding domain-containing protein</fullName>
    </recommendedName>
</protein>
<dbReference type="EMBL" id="WTFF01000362">
    <property type="protein sequence ID" value="MBW5486239.1"/>
    <property type="molecule type" value="Genomic_DNA"/>
</dbReference>
<keyword evidence="3" id="KW-1185">Reference proteome</keyword>
<reference evidence="2 3" key="1">
    <citation type="submission" date="2019-12" db="EMBL/GenBank/DDBJ databases">
        <title>Genome sequence of Streptomyces bambusae.</title>
        <authorList>
            <person name="Bansal K."/>
            <person name="Choksket S."/>
            <person name="Korpole S."/>
            <person name="Patil P.B."/>
        </authorList>
    </citation>
    <scope>NUCLEOTIDE SEQUENCE [LARGE SCALE GENOMIC DNA]</scope>
    <source>
        <strain evidence="2 3">SK60</strain>
    </source>
</reference>
<name>A0ABS6ZEQ2_9ACTN</name>